<reference evidence="2 3" key="1">
    <citation type="submission" date="2024-10" db="EMBL/GenBank/DDBJ databases">
        <title>The Natural Products Discovery Center: Release of the First 8490 Sequenced Strains for Exploring Actinobacteria Biosynthetic Diversity.</title>
        <authorList>
            <person name="Kalkreuter E."/>
            <person name="Kautsar S.A."/>
            <person name="Yang D."/>
            <person name="Bader C.D."/>
            <person name="Teijaro C.N."/>
            <person name="Fluegel L."/>
            <person name="Davis C.M."/>
            <person name="Simpson J.R."/>
            <person name="Lauterbach L."/>
            <person name="Steele A.D."/>
            <person name="Gui C."/>
            <person name="Meng S."/>
            <person name="Li G."/>
            <person name="Viehrig K."/>
            <person name="Ye F."/>
            <person name="Su P."/>
            <person name="Kiefer A.F."/>
            <person name="Nichols A."/>
            <person name="Cepeda A.J."/>
            <person name="Yan W."/>
            <person name="Fan B."/>
            <person name="Jiang Y."/>
            <person name="Adhikari A."/>
            <person name="Zheng C.-J."/>
            <person name="Schuster L."/>
            <person name="Cowan T.M."/>
            <person name="Smanski M.J."/>
            <person name="Chevrette M.G."/>
            <person name="De Carvalho L.P.S."/>
            <person name="Shen B."/>
        </authorList>
    </citation>
    <scope>NUCLEOTIDE SEQUENCE [LARGE SCALE GENOMIC DNA]</scope>
    <source>
        <strain evidence="2 3">NPDC013366</strain>
    </source>
</reference>
<comment type="caution">
    <text evidence="2">The sequence shown here is derived from an EMBL/GenBank/DDBJ whole genome shotgun (WGS) entry which is preliminary data.</text>
</comment>
<name>A0ABW6YQX6_9ACTN</name>
<feature type="region of interest" description="Disordered" evidence="1">
    <location>
        <begin position="95"/>
        <end position="162"/>
    </location>
</feature>
<proteinExistence type="predicted"/>
<sequence length="162" mass="16295">MTGLSAVRQGPAPASVPGKALVVTLRGEPYDGAAEHLQHDNAGRAAGSFPGGVPAGGVDSFPDRALAGTIGLFPWRVPDETIDFMPGRVLAEIADSPPGRVLSGTAGPARLPATRNVPDTGDAPATRTVLAGTRPAPDTVSARSLPDRGPSAIPSAHPEEGA</sequence>
<evidence type="ECO:0000256" key="1">
    <source>
        <dbReference type="SAM" id="MobiDB-lite"/>
    </source>
</evidence>
<evidence type="ECO:0000313" key="2">
    <source>
        <dbReference type="EMBL" id="MFF9881240.1"/>
    </source>
</evidence>
<protein>
    <submittedName>
        <fullName evidence="2">Uncharacterized protein</fullName>
    </submittedName>
</protein>
<organism evidence="2 3">
    <name type="scientific">Streptomyces eurythermus</name>
    <dbReference type="NCBI Taxonomy" id="42237"/>
    <lineage>
        <taxon>Bacteria</taxon>
        <taxon>Bacillati</taxon>
        <taxon>Actinomycetota</taxon>
        <taxon>Actinomycetes</taxon>
        <taxon>Kitasatosporales</taxon>
        <taxon>Streptomycetaceae</taxon>
        <taxon>Streptomyces</taxon>
    </lineage>
</organism>
<accession>A0ABW6YQX6</accession>
<gene>
    <name evidence="2" type="ORF">ACF1HC_06395</name>
</gene>
<evidence type="ECO:0000313" key="3">
    <source>
        <dbReference type="Proteomes" id="UP001603418"/>
    </source>
</evidence>
<dbReference type="RefSeq" id="WP_078637750.1">
    <property type="nucleotide sequence ID" value="NZ_JBFACJ010000037.1"/>
</dbReference>
<dbReference type="Proteomes" id="UP001603418">
    <property type="component" value="Unassembled WGS sequence"/>
</dbReference>
<dbReference type="EMBL" id="JBICBM010000003">
    <property type="protein sequence ID" value="MFF9881240.1"/>
    <property type="molecule type" value="Genomic_DNA"/>
</dbReference>
<keyword evidence="3" id="KW-1185">Reference proteome</keyword>